<evidence type="ECO:0000313" key="3">
    <source>
        <dbReference type="Proteomes" id="UP000037136"/>
    </source>
</evidence>
<evidence type="ECO:0000256" key="1">
    <source>
        <dbReference type="SAM" id="MobiDB-lite"/>
    </source>
</evidence>
<proteinExistence type="predicted"/>
<accession>A0A2A9P219</accession>
<comment type="caution">
    <text evidence="2">The sequence shown here is derived from an EMBL/GenBank/DDBJ whole genome shotgun (WGS) entry which is preliminary data.</text>
</comment>
<reference evidence="2 3" key="1">
    <citation type="journal article" date="2015" name="BMC Genomics">
        <title>Gene expression during zombie ant biting behavior reflects the complexity underlying fungal parasitic behavioral manipulation.</title>
        <authorList>
            <person name="de Bekker C."/>
            <person name="Ohm R.A."/>
            <person name="Loreto R.G."/>
            <person name="Sebastian A."/>
            <person name="Albert I."/>
            <person name="Merrow M."/>
            <person name="Brachmann A."/>
            <person name="Hughes D.P."/>
        </authorList>
    </citation>
    <scope>NUCLEOTIDE SEQUENCE [LARGE SCALE GENOMIC DNA]</scope>
    <source>
        <strain evidence="2 3">SC16a</strain>
    </source>
</reference>
<name>A0A2A9P219_OPHUN</name>
<evidence type="ECO:0000313" key="2">
    <source>
        <dbReference type="EMBL" id="PFH54912.1"/>
    </source>
</evidence>
<keyword evidence="3" id="KW-1185">Reference proteome</keyword>
<dbReference type="AlphaFoldDB" id="A0A2A9P219"/>
<organism evidence="2 3">
    <name type="scientific">Ophiocordyceps unilateralis</name>
    <name type="common">Zombie-ant fungus</name>
    <name type="synonym">Torrubia unilateralis</name>
    <dbReference type="NCBI Taxonomy" id="268505"/>
    <lineage>
        <taxon>Eukaryota</taxon>
        <taxon>Fungi</taxon>
        <taxon>Dikarya</taxon>
        <taxon>Ascomycota</taxon>
        <taxon>Pezizomycotina</taxon>
        <taxon>Sordariomycetes</taxon>
        <taxon>Hypocreomycetidae</taxon>
        <taxon>Hypocreales</taxon>
        <taxon>Ophiocordycipitaceae</taxon>
        <taxon>Ophiocordyceps</taxon>
    </lineage>
</organism>
<dbReference type="EMBL" id="LAZP02001755">
    <property type="protein sequence ID" value="PFH54912.1"/>
    <property type="molecule type" value="Genomic_DNA"/>
</dbReference>
<feature type="region of interest" description="Disordered" evidence="1">
    <location>
        <begin position="1"/>
        <end position="43"/>
    </location>
</feature>
<gene>
    <name evidence="2" type="ORF">XA68_11921</name>
</gene>
<sequence length="92" mass="10252">MEQQQAFDEDGRRGYDEATTAEDGDPDGTGCGGERPGRDRQTDAGLSYGIMIWPNEIQGFGAKGAGGVIMWRRWQGEMCRIEKKRRVDGGRR</sequence>
<protein>
    <submittedName>
        <fullName evidence="2">Uncharacterized protein</fullName>
    </submittedName>
</protein>
<reference evidence="2 3" key="2">
    <citation type="journal article" date="2017" name="Sci. Rep.">
        <title>Ant-infecting Ophiocordyceps genomes reveal a high diversity of potential behavioral manipulation genes and a possible major role for enterotoxins.</title>
        <authorList>
            <person name="de Bekker C."/>
            <person name="Ohm R.A."/>
            <person name="Evans H.C."/>
            <person name="Brachmann A."/>
            <person name="Hughes D.P."/>
        </authorList>
    </citation>
    <scope>NUCLEOTIDE SEQUENCE [LARGE SCALE GENOMIC DNA]</scope>
    <source>
        <strain evidence="2 3">SC16a</strain>
    </source>
</reference>
<dbReference type="Proteomes" id="UP000037136">
    <property type="component" value="Unassembled WGS sequence"/>
</dbReference>